<dbReference type="EMBL" id="JTFC01000006">
    <property type="protein sequence ID" value="RUS58278.1"/>
    <property type="molecule type" value="Genomic_DNA"/>
</dbReference>
<dbReference type="Proteomes" id="UP000288623">
    <property type="component" value="Unassembled WGS sequence"/>
</dbReference>
<evidence type="ECO:0000313" key="9">
    <source>
        <dbReference type="EMBL" id="RUS58278.1"/>
    </source>
</evidence>
<keyword evidence="10" id="KW-1185">Reference proteome</keyword>
<feature type="domain" description="RecX first three-helical" evidence="8">
    <location>
        <begin position="63"/>
        <end position="102"/>
    </location>
</feature>
<dbReference type="PANTHER" id="PTHR33602:SF1">
    <property type="entry name" value="REGULATORY PROTEIN RECX FAMILY PROTEIN"/>
    <property type="match status" value="1"/>
</dbReference>
<dbReference type="PANTHER" id="PTHR33602">
    <property type="entry name" value="REGULATORY PROTEIN RECX FAMILY PROTEIN"/>
    <property type="match status" value="1"/>
</dbReference>
<keyword evidence="4 5" id="KW-0963">Cytoplasm</keyword>
<reference evidence="9 10" key="1">
    <citation type="submission" date="2014-11" db="EMBL/GenBank/DDBJ databases">
        <title>Genome sequence and analysis of novel Kurthia sp.</title>
        <authorList>
            <person name="Lawson J.N."/>
            <person name="Gonzalez J.E."/>
            <person name="Rinauldi L."/>
            <person name="Xuan Z."/>
            <person name="Firman A."/>
            <person name="Shaddox L."/>
            <person name="Trudeau A."/>
            <person name="Shah S."/>
            <person name="Reiman D."/>
        </authorList>
    </citation>
    <scope>NUCLEOTIDE SEQUENCE [LARGE SCALE GENOMIC DNA]</scope>
    <source>
        <strain evidence="9 10">3B1D</strain>
    </source>
</reference>
<evidence type="ECO:0000259" key="7">
    <source>
        <dbReference type="Pfam" id="PF21981"/>
    </source>
</evidence>
<dbReference type="RefSeq" id="WP_126989181.1">
    <property type="nucleotide sequence ID" value="NZ_JTFC01000006.1"/>
</dbReference>
<dbReference type="InterPro" id="IPR036388">
    <property type="entry name" value="WH-like_DNA-bd_sf"/>
</dbReference>
<proteinExistence type="inferred from homology"/>
<dbReference type="AlphaFoldDB" id="A0A433RYB3"/>
<organism evidence="9 10">
    <name type="scientific">Candidatus Kurthia intestinigallinarum</name>
    <dbReference type="NCBI Taxonomy" id="1562256"/>
    <lineage>
        <taxon>Bacteria</taxon>
        <taxon>Bacillati</taxon>
        <taxon>Bacillota</taxon>
        <taxon>Bacilli</taxon>
        <taxon>Bacillales</taxon>
        <taxon>Caryophanaceae</taxon>
        <taxon>Kurthia</taxon>
    </lineage>
</organism>
<comment type="caution">
    <text evidence="9">The sequence shown here is derived from an EMBL/GenBank/DDBJ whole genome shotgun (WGS) entry which is preliminary data.</text>
</comment>
<dbReference type="InterPro" id="IPR053926">
    <property type="entry name" value="RecX_HTH_1st"/>
</dbReference>
<evidence type="ECO:0000256" key="4">
    <source>
        <dbReference type="ARBA" id="ARBA00022490"/>
    </source>
</evidence>
<gene>
    <name evidence="5" type="primary">recX</name>
    <name evidence="9" type="ORF">QI30_01470</name>
</gene>
<dbReference type="OrthoDB" id="5421057at2"/>
<evidence type="ECO:0000259" key="6">
    <source>
        <dbReference type="Pfam" id="PF02631"/>
    </source>
</evidence>
<dbReference type="HAMAP" id="MF_01114">
    <property type="entry name" value="RecX"/>
    <property type="match status" value="1"/>
</dbReference>
<evidence type="ECO:0000256" key="5">
    <source>
        <dbReference type="HAMAP-Rule" id="MF_01114"/>
    </source>
</evidence>
<dbReference type="Pfam" id="PF21981">
    <property type="entry name" value="RecX_HTH3"/>
    <property type="match status" value="2"/>
</dbReference>
<dbReference type="GO" id="GO:0005737">
    <property type="term" value="C:cytoplasm"/>
    <property type="evidence" value="ECO:0007669"/>
    <property type="project" value="UniProtKB-SubCell"/>
</dbReference>
<dbReference type="Gene3D" id="1.10.10.10">
    <property type="entry name" value="Winged helix-like DNA-binding domain superfamily/Winged helix DNA-binding domain"/>
    <property type="match status" value="4"/>
</dbReference>
<accession>A0A433RYB3</accession>
<protein>
    <recommendedName>
        <fullName evidence="3 5">Regulatory protein RecX</fullName>
    </recommendedName>
</protein>
<comment type="subcellular location">
    <subcellularLocation>
        <location evidence="1 5">Cytoplasm</location>
    </subcellularLocation>
</comment>
<comment type="function">
    <text evidence="5">Modulates RecA activity.</text>
</comment>
<feature type="domain" description="RecX third three-helical" evidence="7">
    <location>
        <begin position="157"/>
        <end position="203"/>
    </location>
</feature>
<dbReference type="NCBIfam" id="NF010733">
    <property type="entry name" value="PRK14135.1"/>
    <property type="match status" value="1"/>
</dbReference>
<dbReference type="InterPro" id="IPR053924">
    <property type="entry name" value="RecX_HTH_2nd"/>
</dbReference>
<evidence type="ECO:0000256" key="2">
    <source>
        <dbReference type="ARBA" id="ARBA00009695"/>
    </source>
</evidence>
<dbReference type="InterPro" id="IPR053925">
    <property type="entry name" value="RecX_HTH_3rd"/>
</dbReference>
<evidence type="ECO:0000259" key="8">
    <source>
        <dbReference type="Pfam" id="PF21982"/>
    </source>
</evidence>
<name>A0A433RYB3_9BACL</name>
<dbReference type="InterPro" id="IPR003783">
    <property type="entry name" value="Regulatory_RecX"/>
</dbReference>
<dbReference type="Pfam" id="PF21982">
    <property type="entry name" value="RecX_HTH1"/>
    <property type="match status" value="1"/>
</dbReference>
<feature type="domain" description="RecX third three-helical" evidence="7">
    <location>
        <begin position="214"/>
        <end position="261"/>
    </location>
</feature>
<evidence type="ECO:0000313" key="10">
    <source>
        <dbReference type="Proteomes" id="UP000288623"/>
    </source>
</evidence>
<feature type="domain" description="RecX second three-helical" evidence="6">
    <location>
        <begin position="109"/>
        <end position="150"/>
    </location>
</feature>
<evidence type="ECO:0000256" key="1">
    <source>
        <dbReference type="ARBA" id="ARBA00004496"/>
    </source>
</evidence>
<sequence length="271" mass="31757">MPKVITKITRQKRNEERYNIFLNEEYSFSVDEKILVQYGLTKGKVLDEWTLGDIAFEDEVARAFNRGLSYLTYQMRSEEEVRKKLRDAEFGEAVIQEAIQKLVRLGFLNDAEFSRAFVETKKNTMKKGPRAIQQELKRKGIDEKTQQQALGEFDEGEQLQLAYELAEKKQRQESRKTPMQQKQKIQDFLLRKGYSFGIIEQAIAKLDFTTEEDDWSAMLEGQGEKAWKKYASKFTGYDLHMKVKQALYQKGFPGEIIEAFIEQKENENEEV</sequence>
<evidence type="ECO:0000256" key="3">
    <source>
        <dbReference type="ARBA" id="ARBA00018111"/>
    </source>
</evidence>
<comment type="similarity">
    <text evidence="2 5">Belongs to the RecX family.</text>
</comment>
<dbReference type="Pfam" id="PF02631">
    <property type="entry name" value="RecX_HTH2"/>
    <property type="match status" value="1"/>
</dbReference>
<dbReference type="GO" id="GO:0006282">
    <property type="term" value="P:regulation of DNA repair"/>
    <property type="evidence" value="ECO:0007669"/>
    <property type="project" value="UniProtKB-UniRule"/>
</dbReference>